<evidence type="ECO:0000313" key="12">
    <source>
        <dbReference type="Proteomes" id="UP000184394"/>
    </source>
</evidence>
<evidence type="ECO:0000256" key="9">
    <source>
        <dbReference type="RuleBase" id="RU361166"/>
    </source>
</evidence>
<evidence type="ECO:0000256" key="1">
    <source>
        <dbReference type="ARBA" id="ARBA00007072"/>
    </source>
</evidence>
<dbReference type="Pfam" id="PF02018">
    <property type="entry name" value="CBM_4_9"/>
    <property type="match status" value="1"/>
</dbReference>
<comment type="catalytic activity">
    <reaction evidence="9">
        <text>Endohydrolysis of (1-&gt;4)-beta-D-glucosidic linkages in cellulose, lichenin and cereal beta-D-glucans.</text>
        <dbReference type="EC" id="3.2.1.4"/>
    </reaction>
</comment>
<dbReference type="InterPro" id="IPR003305">
    <property type="entry name" value="CenC_carb-bd"/>
</dbReference>
<dbReference type="Proteomes" id="UP000184394">
    <property type="component" value="Unassembled WGS sequence"/>
</dbReference>
<comment type="similarity">
    <text evidence="1 8 9">Belongs to the glycosyl hydrolase 9 (cellulase E) family.</text>
</comment>
<protein>
    <recommendedName>
        <fullName evidence="9">Endoglucanase</fullName>
        <ecNumber evidence="9">3.2.1.4</ecNumber>
    </recommendedName>
</protein>
<keyword evidence="5 8" id="KW-0119">Carbohydrate metabolism</keyword>
<keyword evidence="7 8" id="KW-0624">Polysaccharide degradation</keyword>
<keyword evidence="6 8" id="KW-0326">Glycosidase</keyword>
<feature type="domain" description="Dockerin" evidence="10">
    <location>
        <begin position="949"/>
        <end position="1028"/>
    </location>
</feature>
<keyword evidence="2 9" id="KW-0732">Signal</keyword>
<reference evidence="11 12" key="1">
    <citation type="submission" date="2016-11" db="EMBL/GenBank/DDBJ databases">
        <authorList>
            <person name="Jaros S."/>
            <person name="Januszkiewicz K."/>
            <person name="Wedrychowicz H."/>
        </authorList>
    </citation>
    <scope>NUCLEOTIDE SEQUENCE [LARGE SCALE GENOMIC DNA]</scope>
    <source>
        <strain evidence="11 12">Y1</strain>
    </source>
</reference>
<dbReference type="InterPro" id="IPR008979">
    <property type="entry name" value="Galactose-bd-like_sf"/>
</dbReference>
<dbReference type="Pfam" id="PF02927">
    <property type="entry name" value="CelD_N"/>
    <property type="match status" value="1"/>
</dbReference>
<dbReference type="InterPro" id="IPR016134">
    <property type="entry name" value="Dockerin_dom"/>
</dbReference>
<evidence type="ECO:0000256" key="7">
    <source>
        <dbReference type="ARBA" id="ARBA00023326"/>
    </source>
</evidence>
<feature type="signal peptide" evidence="9">
    <location>
        <begin position="1"/>
        <end position="21"/>
    </location>
</feature>
<feature type="chain" id="PRO_5039748689" description="Endoglucanase" evidence="9">
    <location>
        <begin position="22"/>
        <end position="1030"/>
    </location>
</feature>
<dbReference type="PROSITE" id="PS00698">
    <property type="entry name" value="GH9_3"/>
    <property type="match status" value="1"/>
</dbReference>
<dbReference type="Gene3D" id="1.10.1330.10">
    <property type="entry name" value="Dockerin domain"/>
    <property type="match status" value="1"/>
</dbReference>
<keyword evidence="4 9" id="KW-0136">Cellulose degradation</keyword>
<dbReference type="InterPro" id="IPR012341">
    <property type="entry name" value="6hp_glycosidase-like_sf"/>
</dbReference>
<evidence type="ECO:0000256" key="5">
    <source>
        <dbReference type="ARBA" id="ARBA00023277"/>
    </source>
</evidence>
<dbReference type="PROSITE" id="PS00018">
    <property type="entry name" value="EF_HAND_1"/>
    <property type="match status" value="1"/>
</dbReference>
<dbReference type="SUPFAM" id="SSF49785">
    <property type="entry name" value="Galactose-binding domain-like"/>
    <property type="match status" value="1"/>
</dbReference>
<accession>A0A1M7ILF5</accession>
<evidence type="ECO:0000313" key="11">
    <source>
        <dbReference type="EMBL" id="SHM41475.1"/>
    </source>
</evidence>
<dbReference type="SUPFAM" id="SSF48208">
    <property type="entry name" value="Six-hairpin glycosidases"/>
    <property type="match status" value="1"/>
</dbReference>
<dbReference type="OrthoDB" id="9758662at2"/>
<dbReference type="AlphaFoldDB" id="A0A1M7ILF5"/>
<dbReference type="InterPro" id="IPR004197">
    <property type="entry name" value="Cellulase_Ig-like"/>
</dbReference>
<dbReference type="SUPFAM" id="SSF81296">
    <property type="entry name" value="E set domains"/>
    <property type="match status" value="1"/>
</dbReference>
<dbReference type="InterPro" id="IPR013783">
    <property type="entry name" value="Ig-like_fold"/>
</dbReference>
<evidence type="ECO:0000259" key="10">
    <source>
        <dbReference type="PROSITE" id="PS51766"/>
    </source>
</evidence>
<evidence type="ECO:0000256" key="4">
    <source>
        <dbReference type="ARBA" id="ARBA00023001"/>
    </source>
</evidence>
<dbReference type="RefSeq" id="WP_072949837.1">
    <property type="nucleotide sequence ID" value="NZ_FRCT01000004.1"/>
</dbReference>
<name>A0A1M7ILF5_RUMFL</name>
<dbReference type="Pfam" id="PF00759">
    <property type="entry name" value="Glyco_hydro_9"/>
    <property type="match status" value="1"/>
</dbReference>
<feature type="active site" evidence="8">
    <location>
        <position position="885"/>
    </location>
</feature>
<proteinExistence type="inferred from homology"/>
<dbReference type="Gene3D" id="2.60.120.260">
    <property type="entry name" value="Galactose-binding domain-like"/>
    <property type="match status" value="1"/>
</dbReference>
<dbReference type="InterPro" id="IPR033126">
    <property type="entry name" value="Glyco_hydro_9_Asp/Glu_AS"/>
</dbReference>
<dbReference type="EC" id="3.2.1.4" evidence="9"/>
<keyword evidence="3 8" id="KW-0378">Hydrolase</keyword>
<gene>
    <name evidence="11" type="ORF">SAMN04487860_104187</name>
</gene>
<dbReference type="Gene3D" id="1.50.10.10">
    <property type="match status" value="1"/>
</dbReference>
<dbReference type="CDD" id="cd14256">
    <property type="entry name" value="Dockerin_I"/>
    <property type="match status" value="1"/>
</dbReference>
<dbReference type="PANTHER" id="PTHR22298">
    <property type="entry name" value="ENDO-1,4-BETA-GLUCANASE"/>
    <property type="match status" value="1"/>
</dbReference>
<dbReference type="InterPro" id="IPR001701">
    <property type="entry name" value="Glyco_hydro_9"/>
</dbReference>
<organism evidence="11 12">
    <name type="scientific">Ruminococcus flavefaciens</name>
    <dbReference type="NCBI Taxonomy" id="1265"/>
    <lineage>
        <taxon>Bacteria</taxon>
        <taxon>Bacillati</taxon>
        <taxon>Bacillota</taxon>
        <taxon>Clostridia</taxon>
        <taxon>Eubacteriales</taxon>
        <taxon>Oscillospiraceae</taxon>
        <taxon>Ruminococcus</taxon>
    </lineage>
</organism>
<dbReference type="InterPro" id="IPR008928">
    <property type="entry name" value="6-hairpin_glycosidase_sf"/>
</dbReference>
<dbReference type="GO" id="GO:0030245">
    <property type="term" value="P:cellulose catabolic process"/>
    <property type="evidence" value="ECO:0007669"/>
    <property type="project" value="UniProtKB-KW"/>
</dbReference>
<dbReference type="PROSITE" id="PS51766">
    <property type="entry name" value="DOCKERIN"/>
    <property type="match status" value="1"/>
</dbReference>
<feature type="active site" evidence="8">
    <location>
        <position position="894"/>
    </location>
</feature>
<dbReference type="CDD" id="cd02850">
    <property type="entry name" value="E_set_Cellulase_N"/>
    <property type="match status" value="1"/>
</dbReference>
<dbReference type="GO" id="GO:0008810">
    <property type="term" value="F:cellulase activity"/>
    <property type="evidence" value="ECO:0007669"/>
    <property type="project" value="UniProtKB-EC"/>
</dbReference>
<evidence type="ECO:0000256" key="8">
    <source>
        <dbReference type="PROSITE-ProRule" id="PRU10060"/>
    </source>
</evidence>
<dbReference type="InterPro" id="IPR018247">
    <property type="entry name" value="EF_Hand_1_Ca_BS"/>
</dbReference>
<dbReference type="EMBL" id="FRCT01000004">
    <property type="protein sequence ID" value="SHM41475.1"/>
    <property type="molecule type" value="Genomic_DNA"/>
</dbReference>
<dbReference type="SUPFAM" id="SSF63446">
    <property type="entry name" value="Type I dockerin domain"/>
    <property type="match status" value="1"/>
</dbReference>
<dbReference type="InterPro" id="IPR014756">
    <property type="entry name" value="Ig_E-set"/>
</dbReference>
<sequence>MHKKTKKLLASVMAMATIAPAAVATIAPMTASAGLVVGESTFDHKALPWHTCESSPAKQNFELTKDGTFHVMIKVPEGADHEKWDLQFRHRNLAFKAGHEYKVSFKVKAKRAGMELCSKIGDISGNEEYFELDGGSNDMHMGPHMGGQWPQAAVKLTTDWQTFEGTFKPTEDLEAAEWCFHYAKGTKYQGNAEANDEIWFDDMVIDCVTCGDKAPGEGCCNADPDEGYGATNRDYSAKFDSKMKEDGELVNFISVNQIGYFTNFAKTATLGDNKGDILHGASTIDLSGTYTWELVDAKSGTVVETGETGSAMKDADSADTVCKIDFSKATTAGRYYLRIKGKNWRSMEFNIGDDIYTDKSHDMLKNALNYFYQNRSGIDIDAKYITSGDTKTLAHEGGHKTDKAYVQKIWKNEYLENTEATSTYASSTITANKGWYDAGDHGKYVVNGGISIWTLLNMYERATFNEKTAAKFADGSGTVNIPESGDSKKIPDIIDECLYELEFMTAMKVDSSEPTWGKYAGMVYHKLHDHKWTGLATRPWDYSGEKLEDGSKGWNTERIVKPPTFAATLNYSACSAQMARLIKPYDEEKSAFYLKEAIAAYEAAEKNYYPADSDEEHNEKSLYAPMLQAKGGGPYGDNEVKDDFYWAACEIFTSAKILGDSAADTYLTKLSDYTNAFKVPVRITGGENKDGSFTALNWGNTNAAGSLSLLLHPEILTDEQYSTLKKSVLATADEYIKEEEKQGYGIPYKYDGNGYTDENNLDPDIVIYGYEWGSNSMVINNLMVMSYAYDLSGQDAKYMNGVLTGMNYLLGCNPLSFSYVTGYGTYMEKNPHHRYWSHELDKTLPMAPDGVLSGGPNAGLQDPYVRALGFVPGKKDNPSQRCFVDSIEAWSTNEVTINWNAPLAWIVEFLQDKEATYSYVGDPVPPTTTTTVTQPVVTTTVTNPIVTPGATVWGDANCDGEVDMGDIVLIMQSLANPNKYGEGGSDKSAITAQGKANADVDISSKGITTQDAVRIQNFLLNKISSLDPTK</sequence>
<dbReference type="Gene3D" id="2.60.40.10">
    <property type="entry name" value="Immunoglobulins"/>
    <property type="match status" value="1"/>
</dbReference>
<evidence type="ECO:0000256" key="6">
    <source>
        <dbReference type="ARBA" id="ARBA00023295"/>
    </source>
</evidence>
<dbReference type="InterPro" id="IPR036439">
    <property type="entry name" value="Dockerin_dom_sf"/>
</dbReference>
<evidence type="ECO:0000256" key="3">
    <source>
        <dbReference type="ARBA" id="ARBA00022801"/>
    </source>
</evidence>
<evidence type="ECO:0000256" key="2">
    <source>
        <dbReference type="ARBA" id="ARBA00022729"/>
    </source>
</evidence>